<organism evidence="1 2">
    <name type="scientific">Candidatus Wolfebacteria bacterium RIFOXYB1_FULL_54_12</name>
    <dbReference type="NCBI Taxonomy" id="1802559"/>
    <lineage>
        <taxon>Bacteria</taxon>
        <taxon>Candidatus Wolfeibacteriota</taxon>
    </lineage>
</organism>
<evidence type="ECO:0000313" key="2">
    <source>
        <dbReference type="Proteomes" id="UP000176422"/>
    </source>
</evidence>
<dbReference type="Pfam" id="PF01972">
    <property type="entry name" value="SDH_protease"/>
    <property type="match status" value="1"/>
</dbReference>
<proteinExistence type="predicted"/>
<evidence type="ECO:0000313" key="1">
    <source>
        <dbReference type="EMBL" id="OGM93248.1"/>
    </source>
</evidence>
<dbReference type="AlphaFoldDB" id="A0A1F8DZ62"/>
<dbReference type="GO" id="GO:0016020">
    <property type="term" value="C:membrane"/>
    <property type="evidence" value="ECO:0007669"/>
    <property type="project" value="InterPro"/>
</dbReference>
<dbReference type="SUPFAM" id="SSF52096">
    <property type="entry name" value="ClpP/crotonase"/>
    <property type="match status" value="1"/>
</dbReference>
<gene>
    <name evidence="1" type="ORF">A2372_02475</name>
</gene>
<evidence type="ECO:0008006" key="3">
    <source>
        <dbReference type="Google" id="ProtNLM"/>
    </source>
</evidence>
<dbReference type="Gene3D" id="3.90.226.10">
    <property type="entry name" value="2-enoyl-CoA Hydratase, Chain A, domain 1"/>
    <property type="match status" value="1"/>
</dbReference>
<dbReference type="PANTHER" id="PTHR35984">
    <property type="entry name" value="PERIPLASMIC SERINE PROTEASE"/>
    <property type="match status" value="1"/>
</dbReference>
<name>A0A1F8DZ62_9BACT</name>
<dbReference type="InterPro" id="IPR029045">
    <property type="entry name" value="ClpP/crotonase-like_dom_sf"/>
</dbReference>
<accession>A0A1F8DZ62</accession>
<dbReference type="Proteomes" id="UP000176422">
    <property type="component" value="Unassembled WGS sequence"/>
</dbReference>
<dbReference type="EMBL" id="MGIT01000001">
    <property type="protein sequence ID" value="OGM93248.1"/>
    <property type="molecule type" value="Genomic_DNA"/>
</dbReference>
<dbReference type="PANTHER" id="PTHR35984:SF1">
    <property type="entry name" value="PERIPLASMIC SERINE PROTEASE"/>
    <property type="match status" value="1"/>
</dbReference>
<dbReference type="STRING" id="1802559.A2372_02475"/>
<sequence>MPKDKSKIKNKEISKPVIGETKKAVSLQSSFSFFLTEFRKCIDDIQKDNLTKVRELTSKKISDILEESGFGNSHKVIFLIQDSDYDIASNTLDDIYSAVKRGEKGKDILMILNSPGGYIGPAYFISTCCKEYSNLFCVSIPRRAKSAATLIALGADQIHMGSITELGPIDPQIRKLPALALGEAVEFIASISEKYPGSSDMFARFLSLDLDLQNLGHTRRIADSAVDYATRLLGTKKLPKSAKSIGQHLVTGYKDHGFVIDKREAELILGEAMIKSNTLEYELADRIYKLIEEVKLALWVVTKNNYSVNFVGDLNAIWFVRKEDN</sequence>
<protein>
    <recommendedName>
        <fullName evidence="3">Peptidase S49 domain-containing protein</fullName>
    </recommendedName>
</protein>
<reference evidence="1 2" key="1">
    <citation type="journal article" date="2016" name="Nat. Commun.">
        <title>Thousands of microbial genomes shed light on interconnected biogeochemical processes in an aquifer system.</title>
        <authorList>
            <person name="Anantharaman K."/>
            <person name="Brown C.T."/>
            <person name="Hug L.A."/>
            <person name="Sharon I."/>
            <person name="Castelle C.J."/>
            <person name="Probst A.J."/>
            <person name="Thomas B.C."/>
            <person name="Singh A."/>
            <person name="Wilkins M.J."/>
            <person name="Karaoz U."/>
            <person name="Brodie E.L."/>
            <person name="Williams K.H."/>
            <person name="Hubbard S.S."/>
            <person name="Banfield J.F."/>
        </authorList>
    </citation>
    <scope>NUCLEOTIDE SEQUENCE [LARGE SCALE GENOMIC DNA]</scope>
</reference>
<dbReference type="InterPro" id="IPR002825">
    <property type="entry name" value="Pept_S49_ser-pept_pro"/>
</dbReference>
<comment type="caution">
    <text evidence="1">The sequence shown here is derived from an EMBL/GenBank/DDBJ whole genome shotgun (WGS) entry which is preliminary data.</text>
</comment>